<dbReference type="RefSeq" id="XP_001448929.1">
    <property type="nucleotide sequence ID" value="XM_001448892.1"/>
</dbReference>
<keyword evidence="3" id="KW-0175">Coiled coil</keyword>
<dbReference type="KEGG" id="ptm:GSPATT00016358001"/>
<dbReference type="PANTHER" id="PTHR34726">
    <property type="entry name" value="GBP DOMAIN-CONTAINING PROTEIN"/>
    <property type="match status" value="1"/>
</dbReference>
<dbReference type="Gene3D" id="2.60.40.790">
    <property type="match status" value="1"/>
</dbReference>
<protein>
    <recommendedName>
        <fullName evidence="4">SHSP domain-containing protein</fullName>
    </recommendedName>
</protein>
<dbReference type="InterPro" id="IPR008978">
    <property type="entry name" value="HSP20-like_chaperone"/>
</dbReference>
<dbReference type="EMBL" id="CT868407">
    <property type="protein sequence ID" value="CAK81532.1"/>
    <property type="molecule type" value="Genomic_DNA"/>
</dbReference>
<dbReference type="SUPFAM" id="SSF52540">
    <property type="entry name" value="P-loop containing nucleoside triphosphate hydrolases"/>
    <property type="match status" value="1"/>
</dbReference>
<dbReference type="OrthoDB" id="2135133at2759"/>
<feature type="domain" description="SHSP" evidence="4">
    <location>
        <begin position="531"/>
        <end position="645"/>
    </location>
</feature>
<keyword evidence="6" id="KW-1185">Reference proteome</keyword>
<dbReference type="PANTHER" id="PTHR34726:SF3">
    <property type="entry name" value="GUANYLATE-BINDING PROTEIN N-TERMINAL DOMAIN-CONTAINING PROTEIN-RELATED"/>
    <property type="match status" value="1"/>
</dbReference>
<dbReference type="eggNOG" id="ENOG502R9SA">
    <property type="taxonomic scope" value="Eukaryota"/>
</dbReference>
<evidence type="ECO:0000256" key="3">
    <source>
        <dbReference type="SAM" id="Coils"/>
    </source>
</evidence>
<feature type="coiled-coil region" evidence="3">
    <location>
        <begin position="24"/>
        <end position="55"/>
    </location>
</feature>
<evidence type="ECO:0000256" key="2">
    <source>
        <dbReference type="RuleBase" id="RU003616"/>
    </source>
</evidence>
<dbReference type="InterPro" id="IPR027417">
    <property type="entry name" value="P-loop_NTPase"/>
</dbReference>
<dbReference type="InterPro" id="IPR002068">
    <property type="entry name" value="A-crystallin/Hsp20_dom"/>
</dbReference>
<sequence length="645" mass="75349">MSSLFKEVSLKQVIADKSQVRILLKQKIQTLVTMLKDIQQEEEEIMKQFNKMTKEARSIEELYEIMEMINYEMSVRNNDKLLIMDEINQQEEYLQFIRYNNRLQQQANLDSQMRNALKELETSQKFQKTRSLRQTGRFLQFKENNHNLNMENNNIQSNIITSYDFEEQSRLYDKIQDNIFNDPIKYNTQDGIDETQVYDWILDIDLINNVQLGWPVYISKPFQAKMDLVGLGNNNNEFKSSIKWEGATVAVVGLYDKGKTFVLNNLTQSNLPSGKKVTTKGISFKHVDVDSGTQLILVDTAGSYSPVKIQSALSIVEKEATEHFIIDLVFELSDYFICVVNDFTSLDQRYLDRLSRQIQNSSKTFREIIVVHNLKEIETSEILQHVWITQVTQIYSTGGSIQRTKVAANNPRNNELQAKHVLWFKTQYTRHVCLVSDDSQLGLDVNPWVFSLLKYWLKSVFVPVNRQFSVCESILQYATSKLTQYFKREVNVKLIDTDNQFVKKIVQKEAHLYNGQLKIPQTNIDQSGLILARPDSFAPATDIIANDKYTIYMDVPGISEEDIEMYRQNVVTIVKGNRKKPYQEEQSDHIKKQERKYGEFTLSFRIPENFERKWKHFGIENGVLKIVYEKDKDDIIPNQFMSQNE</sequence>
<dbReference type="CDD" id="cd00882">
    <property type="entry name" value="Ras_like_GTPase"/>
    <property type="match status" value="1"/>
</dbReference>
<dbReference type="Pfam" id="PF01926">
    <property type="entry name" value="MMR_HSR1"/>
    <property type="match status" value="1"/>
</dbReference>
<evidence type="ECO:0000313" key="5">
    <source>
        <dbReference type="EMBL" id="CAK81532.1"/>
    </source>
</evidence>
<dbReference type="HOGENOM" id="CLU_022110_0_0_1"/>
<dbReference type="CDD" id="cd06464">
    <property type="entry name" value="ACD_sHsps-like"/>
    <property type="match status" value="1"/>
</dbReference>
<evidence type="ECO:0000259" key="4">
    <source>
        <dbReference type="PROSITE" id="PS01031"/>
    </source>
</evidence>
<dbReference type="AlphaFoldDB" id="A0DER5"/>
<proteinExistence type="inferred from homology"/>
<dbReference type="GeneID" id="5034714"/>
<evidence type="ECO:0000313" key="6">
    <source>
        <dbReference type="Proteomes" id="UP000000600"/>
    </source>
</evidence>
<dbReference type="InParanoid" id="A0DER5"/>
<name>A0DER5_PARTE</name>
<reference evidence="5 6" key="1">
    <citation type="journal article" date="2006" name="Nature">
        <title>Global trends of whole-genome duplications revealed by the ciliate Paramecium tetraurelia.</title>
        <authorList>
            <consortium name="Genoscope"/>
            <person name="Aury J.-M."/>
            <person name="Jaillon O."/>
            <person name="Duret L."/>
            <person name="Noel B."/>
            <person name="Jubin C."/>
            <person name="Porcel B.M."/>
            <person name="Segurens B."/>
            <person name="Daubin V."/>
            <person name="Anthouard V."/>
            <person name="Aiach N."/>
            <person name="Arnaiz O."/>
            <person name="Billaut A."/>
            <person name="Beisson J."/>
            <person name="Blanc I."/>
            <person name="Bouhouche K."/>
            <person name="Camara F."/>
            <person name="Duharcourt S."/>
            <person name="Guigo R."/>
            <person name="Gogendeau D."/>
            <person name="Katinka M."/>
            <person name="Keller A.-M."/>
            <person name="Kissmehl R."/>
            <person name="Klotz C."/>
            <person name="Koll F."/>
            <person name="Le Moue A."/>
            <person name="Lepere C."/>
            <person name="Malinsky S."/>
            <person name="Nowacki M."/>
            <person name="Nowak J.K."/>
            <person name="Plattner H."/>
            <person name="Poulain J."/>
            <person name="Ruiz F."/>
            <person name="Serrano V."/>
            <person name="Zagulski M."/>
            <person name="Dessen P."/>
            <person name="Betermier M."/>
            <person name="Weissenbach J."/>
            <person name="Scarpelli C."/>
            <person name="Schachter V."/>
            <person name="Sperling L."/>
            <person name="Meyer E."/>
            <person name="Cohen J."/>
            <person name="Wincker P."/>
        </authorList>
    </citation>
    <scope>NUCLEOTIDE SEQUENCE [LARGE SCALE GENOMIC DNA]</scope>
    <source>
        <strain evidence="5 6">Stock d4-2</strain>
    </source>
</reference>
<dbReference type="Pfam" id="PF00011">
    <property type="entry name" value="HSP20"/>
    <property type="match status" value="1"/>
</dbReference>
<evidence type="ECO:0000256" key="1">
    <source>
        <dbReference type="PROSITE-ProRule" id="PRU00285"/>
    </source>
</evidence>
<comment type="similarity">
    <text evidence="1 2">Belongs to the small heat shock protein (HSP20) family.</text>
</comment>
<dbReference type="SUPFAM" id="SSF49764">
    <property type="entry name" value="HSP20-like chaperones"/>
    <property type="match status" value="1"/>
</dbReference>
<dbReference type="GO" id="GO:0005525">
    <property type="term" value="F:GTP binding"/>
    <property type="evidence" value="ECO:0007669"/>
    <property type="project" value="InterPro"/>
</dbReference>
<gene>
    <name evidence="5" type="ORF">GSPATT00016358001</name>
</gene>
<dbReference type="Gene3D" id="3.40.50.300">
    <property type="entry name" value="P-loop containing nucleotide triphosphate hydrolases"/>
    <property type="match status" value="1"/>
</dbReference>
<dbReference type="OMA" id="SSIKWEG"/>
<dbReference type="Proteomes" id="UP000000600">
    <property type="component" value="Unassembled WGS sequence"/>
</dbReference>
<organism evidence="5 6">
    <name type="scientific">Paramecium tetraurelia</name>
    <dbReference type="NCBI Taxonomy" id="5888"/>
    <lineage>
        <taxon>Eukaryota</taxon>
        <taxon>Sar</taxon>
        <taxon>Alveolata</taxon>
        <taxon>Ciliophora</taxon>
        <taxon>Intramacronucleata</taxon>
        <taxon>Oligohymenophorea</taxon>
        <taxon>Peniculida</taxon>
        <taxon>Parameciidae</taxon>
        <taxon>Paramecium</taxon>
    </lineage>
</organism>
<dbReference type="STRING" id="5888.A0DER5"/>
<dbReference type="InterPro" id="IPR006073">
    <property type="entry name" value="GTP-bd"/>
</dbReference>
<dbReference type="PROSITE" id="PS01031">
    <property type="entry name" value="SHSP"/>
    <property type="match status" value="1"/>
</dbReference>
<accession>A0DER5</accession>